<evidence type="ECO:0000256" key="3">
    <source>
        <dbReference type="ARBA" id="ARBA00012485"/>
    </source>
</evidence>
<evidence type="ECO:0000313" key="11">
    <source>
        <dbReference type="Proteomes" id="UP001151287"/>
    </source>
</evidence>
<evidence type="ECO:0000256" key="2">
    <source>
        <dbReference type="ARBA" id="ARBA00004906"/>
    </source>
</evidence>
<evidence type="ECO:0000259" key="9">
    <source>
        <dbReference type="PROSITE" id="PS50237"/>
    </source>
</evidence>
<feature type="region of interest" description="Disordered" evidence="7">
    <location>
        <begin position="14"/>
        <end position="48"/>
    </location>
</feature>
<dbReference type="Gene3D" id="3.30.2160.10">
    <property type="entry name" value="Hect, E3 ligase catalytic domain"/>
    <property type="match status" value="1"/>
</dbReference>
<sequence length="852" mass="95661">MSASLSAALARSRHQLLPSKRKLDDTTASTSTSTSTASSTSRACPATNPSSDACLSPPLVMPPLHFFVRTSSKTLVVHAHPSDTVNSVIARLSGPSPAADLRLIYQGRQLQGEETLASCKVQPDSLLHLTARLRSTRCPRAWQLANDICHPRDPYLLDSLVKEFLSLSPSPALDGELSDHLDVFLLSGAPVALVKFYLSHTSMPVRVVADRSIRLFTTDATLPKDFQVRCLPILLEFCRLLGSTAGRRDLLYQSCRGALATLLDLQEWRTVGPFRQPANAIPQLLPFAKEMAEIVIAGLSSEAMLISSKDLMEFSNFMRALRVQIQDWMGGVGPMPRELYSSPNACSTSNSSSSSSNNTHRQLDGWIHALYSTYKELIEKVNSCLKKLNTDLINGKSVVGESDTRLLGPSRILSVLTELNHFSNIYEDAEMTLVSVLTAHRVPLNALVRHAKRHETFCWLLKHRDILDFESRRNLALMMFPEGRDDYHELHEMLIDRSQLLAESFEYITQAEASSLHGGLFMEFKNEEATGPGVLREWFCLVCRAIFSPQNVLFLPCANDKRRFFPNPASCVDPLHLKYFVFSGRIIALALMHRVQVGVVFDRIFYSQLSSRTITLEDIKDADPLLYASCKKILEMDPDILDSDALGLTFIREVDELGSHKVIELCPGGKDLSVNSKNRDVYINLLIQDRFVNSISKQVAHFAQGFGDILINSKEQNFFFSSLDLEDFDRMIGGSEGVVDVKDWKAHTEYNGYKPKDRQIGWFWKVVEQMPPERQRMLLFFWTSVKYLPAEGFGGLGSKLYIYKSAESQNHLPSSHTCFYRLCLPAYSSLSTMRSRLSMITQDHVSCTFGTW</sequence>
<dbReference type="GO" id="GO:0006511">
    <property type="term" value="P:ubiquitin-dependent protein catabolic process"/>
    <property type="evidence" value="ECO:0007669"/>
    <property type="project" value="TreeGrafter"/>
</dbReference>
<dbReference type="AlphaFoldDB" id="A0A9Q0HYD2"/>
<dbReference type="InterPro" id="IPR029071">
    <property type="entry name" value="Ubiquitin-like_domsf"/>
</dbReference>
<feature type="domain" description="Ubiquitin-like" evidence="8">
    <location>
        <begin position="64"/>
        <end position="136"/>
    </location>
</feature>
<dbReference type="Gene3D" id="3.30.2410.10">
    <property type="entry name" value="Hect, E3 ligase catalytic domain"/>
    <property type="match status" value="1"/>
</dbReference>
<evidence type="ECO:0000259" key="8">
    <source>
        <dbReference type="PROSITE" id="PS50053"/>
    </source>
</evidence>
<dbReference type="CDD" id="cd00078">
    <property type="entry name" value="HECTc"/>
    <property type="match status" value="1"/>
</dbReference>
<dbReference type="EMBL" id="JAMQYH010000001">
    <property type="protein sequence ID" value="KAJ1702495.1"/>
    <property type="molecule type" value="Genomic_DNA"/>
</dbReference>
<dbReference type="PROSITE" id="PS50237">
    <property type="entry name" value="HECT"/>
    <property type="match status" value="1"/>
</dbReference>
<accession>A0A9Q0HYD2</accession>
<evidence type="ECO:0000256" key="7">
    <source>
        <dbReference type="SAM" id="MobiDB-lite"/>
    </source>
</evidence>
<dbReference type="InterPro" id="IPR050409">
    <property type="entry name" value="E3_ubiq-protein_ligase"/>
</dbReference>
<evidence type="ECO:0000256" key="5">
    <source>
        <dbReference type="ARBA" id="ARBA00022786"/>
    </source>
</evidence>
<keyword evidence="5 6" id="KW-0833">Ubl conjugation pathway</keyword>
<proteinExistence type="predicted"/>
<dbReference type="InterPro" id="IPR035983">
    <property type="entry name" value="Hect_E3_ubiquitin_ligase"/>
</dbReference>
<dbReference type="Pfam" id="PF00240">
    <property type="entry name" value="ubiquitin"/>
    <property type="match status" value="1"/>
</dbReference>
<dbReference type="PROSITE" id="PS50053">
    <property type="entry name" value="UBIQUITIN_2"/>
    <property type="match status" value="1"/>
</dbReference>
<keyword evidence="11" id="KW-1185">Reference proteome</keyword>
<dbReference type="SUPFAM" id="SSF56204">
    <property type="entry name" value="Hect, E3 ligase catalytic domain"/>
    <property type="match status" value="1"/>
</dbReference>
<evidence type="ECO:0000256" key="6">
    <source>
        <dbReference type="PROSITE-ProRule" id="PRU00104"/>
    </source>
</evidence>
<dbReference type="GO" id="GO:0005737">
    <property type="term" value="C:cytoplasm"/>
    <property type="evidence" value="ECO:0007669"/>
    <property type="project" value="TreeGrafter"/>
</dbReference>
<keyword evidence="4" id="KW-0808">Transferase</keyword>
<comment type="pathway">
    <text evidence="2">Protein modification; protein ubiquitination.</text>
</comment>
<evidence type="ECO:0000313" key="10">
    <source>
        <dbReference type="EMBL" id="KAJ1702495.1"/>
    </source>
</evidence>
<dbReference type="Proteomes" id="UP001151287">
    <property type="component" value="Unassembled WGS sequence"/>
</dbReference>
<protein>
    <recommendedName>
        <fullName evidence="3">HECT-type E3 ubiquitin transferase</fullName>
        <ecNumber evidence="3">2.3.2.26</ecNumber>
    </recommendedName>
</protein>
<dbReference type="InterPro" id="IPR000569">
    <property type="entry name" value="HECT_dom"/>
</dbReference>
<dbReference type="PANTHER" id="PTHR11254">
    <property type="entry name" value="HECT DOMAIN UBIQUITIN-PROTEIN LIGASE"/>
    <property type="match status" value="1"/>
</dbReference>
<name>A0A9Q0HYD2_9POAL</name>
<feature type="domain" description="HECT" evidence="9">
    <location>
        <begin position="512"/>
        <end position="852"/>
    </location>
</feature>
<dbReference type="EC" id="2.3.2.26" evidence="3"/>
<dbReference type="SUPFAM" id="SSF54236">
    <property type="entry name" value="Ubiquitin-like"/>
    <property type="match status" value="1"/>
</dbReference>
<comment type="caution">
    <text evidence="10">The sequence shown here is derived from an EMBL/GenBank/DDBJ whole genome shotgun (WGS) entry which is preliminary data.</text>
</comment>
<dbReference type="Pfam" id="PF00632">
    <property type="entry name" value="HECT"/>
    <property type="match status" value="1"/>
</dbReference>
<dbReference type="SMART" id="SM00213">
    <property type="entry name" value="UBQ"/>
    <property type="match status" value="1"/>
</dbReference>
<dbReference type="InterPro" id="IPR019956">
    <property type="entry name" value="Ubiquitin_dom"/>
</dbReference>
<dbReference type="InterPro" id="IPR000626">
    <property type="entry name" value="Ubiquitin-like_dom"/>
</dbReference>
<dbReference type="Gene3D" id="3.90.1750.10">
    <property type="entry name" value="Hect, E3 ligase catalytic domains"/>
    <property type="match status" value="1"/>
</dbReference>
<comment type="catalytic activity">
    <reaction evidence="1">
        <text>S-ubiquitinyl-[E2 ubiquitin-conjugating enzyme]-L-cysteine + [acceptor protein]-L-lysine = [E2 ubiquitin-conjugating enzyme]-L-cysteine + N(6)-ubiquitinyl-[acceptor protein]-L-lysine.</text>
        <dbReference type="EC" id="2.3.2.26"/>
    </reaction>
</comment>
<dbReference type="PANTHER" id="PTHR11254:SF424">
    <property type="entry name" value="E3 UBIQUITIN-PROTEIN LIGASE UPL5"/>
    <property type="match status" value="1"/>
</dbReference>
<reference evidence="10" key="1">
    <citation type="journal article" date="2022" name="Cell">
        <title>Repeat-based holocentromeres influence genome architecture and karyotype evolution.</title>
        <authorList>
            <person name="Hofstatter P.G."/>
            <person name="Thangavel G."/>
            <person name="Lux T."/>
            <person name="Neumann P."/>
            <person name="Vondrak T."/>
            <person name="Novak P."/>
            <person name="Zhang M."/>
            <person name="Costa L."/>
            <person name="Castellani M."/>
            <person name="Scott A."/>
            <person name="Toegelov H."/>
            <person name="Fuchs J."/>
            <person name="Mata-Sucre Y."/>
            <person name="Dias Y."/>
            <person name="Vanzela A.L.L."/>
            <person name="Huettel B."/>
            <person name="Almeida C.C.S."/>
            <person name="Simkova H."/>
            <person name="Souza G."/>
            <person name="Pedrosa-Harand A."/>
            <person name="Macas J."/>
            <person name="Mayer K.F.X."/>
            <person name="Houben A."/>
            <person name="Marques A."/>
        </authorList>
    </citation>
    <scope>NUCLEOTIDE SEQUENCE</scope>
    <source>
        <tissue evidence="10">Leaves</tissue>
    </source>
</reference>
<evidence type="ECO:0000256" key="1">
    <source>
        <dbReference type="ARBA" id="ARBA00000885"/>
    </source>
</evidence>
<dbReference type="Gene3D" id="3.10.20.90">
    <property type="entry name" value="Phosphatidylinositol 3-kinase Catalytic Subunit, Chain A, domain 1"/>
    <property type="match status" value="1"/>
</dbReference>
<feature type="active site" description="Glycyl thioester intermediate" evidence="6">
    <location>
        <position position="818"/>
    </location>
</feature>
<gene>
    <name evidence="10" type="ORF">LUZ63_002274</name>
</gene>
<dbReference type="GO" id="GO:0000209">
    <property type="term" value="P:protein polyubiquitination"/>
    <property type="evidence" value="ECO:0007669"/>
    <property type="project" value="TreeGrafter"/>
</dbReference>
<organism evidence="10 11">
    <name type="scientific">Rhynchospora breviuscula</name>
    <dbReference type="NCBI Taxonomy" id="2022672"/>
    <lineage>
        <taxon>Eukaryota</taxon>
        <taxon>Viridiplantae</taxon>
        <taxon>Streptophyta</taxon>
        <taxon>Embryophyta</taxon>
        <taxon>Tracheophyta</taxon>
        <taxon>Spermatophyta</taxon>
        <taxon>Magnoliopsida</taxon>
        <taxon>Liliopsida</taxon>
        <taxon>Poales</taxon>
        <taxon>Cyperaceae</taxon>
        <taxon>Cyperoideae</taxon>
        <taxon>Rhynchosporeae</taxon>
        <taxon>Rhynchospora</taxon>
    </lineage>
</organism>
<dbReference type="SMART" id="SM00119">
    <property type="entry name" value="HECTc"/>
    <property type="match status" value="1"/>
</dbReference>
<dbReference type="FunFam" id="3.30.2410.10:FF:000020">
    <property type="entry name" value="E3 ubiquitin-protein ligase UPL5"/>
    <property type="match status" value="1"/>
</dbReference>
<dbReference type="OrthoDB" id="8068875at2759"/>
<evidence type="ECO:0000256" key="4">
    <source>
        <dbReference type="ARBA" id="ARBA00022679"/>
    </source>
</evidence>
<dbReference type="PRINTS" id="PR00348">
    <property type="entry name" value="UBIQUITIN"/>
</dbReference>
<dbReference type="GO" id="GO:0061630">
    <property type="term" value="F:ubiquitin protein ligase activity"/>
    <property type="evidence" value="ECO:0007669"/>
    <property type="project" value="UniProtKB-EC"/>
</dbReference>
<feature type="compositionally biased region" description="Low complexity" evidence="7">
    <location>
        <begin position="26"/>
        <end position="41"/>
    </location>
</feature>